<sequence length="221" mass="24980">MDTGNVSAVISATAGISGVLLGNSFVAVKEWLVNRSRRQKDTAYLAIIVVSHLDRFANGCLHVALDDGTEYGRPAGRNEEEYTPTTTPPEFQPLDIDVEWKVLPKDLMYAILRLPDQKEKIQNTLAGIAEFDDDYPDHTNYFWTRRRAYADLGLQTSDLAQRLRRHAGMPLELPKAGEWCRDEDLRGVVKKIDDERDAHKRRITEMTSKRVQGTRAGIEPA</sequence>
<name>A0A8E2UV15_9BURK</name>
<protein>
    <submittedName>
        <fullName evidence="2">Uncharacterized protein</fullName>
    </submittedName>
</protein>
<evidence type="ECO:0000256" key="1">
    <source>
        <dbReference type="SAM" id="Phobius"/>
    </source>
</evidence>
<keyword evidence="1" id="KW-0472">Membrane</keyword>
<dbReference type="RefSeq" id="WP_105767898.1">
    <property type="nucleotide sequence ID" value="NZ_JAHPOP010000005.1"/>
</dbReference>
<dbReference type="AlphaFoldDB" id="A0A8E2UV15"/>
<feature type="transmembrane region" description="Helical" evidence="1">
    <location>
        <begin position="6"/>
        <end position="28"/>
    </location>
</feature>
<evidence type="ECO:0000313" key="2">
    <source>
        <dbReference type="EMBL" id="PRF23215.1"/>
    </source>
</evidence>
<reference evidence="2 3" key="1">
    <citation type="submission" date="2018-03" db="EMBL/GenBank/DDBJ databases">
        <authorList>
            <person name="Nguyen K."/>
            <person name="Fouts D."/>
            <person name="Sutton G."/>
        </authorList>
    </citation>
    <scope>NUCLEOTIDE SEQUENCE [LARGE SCALE GENOMIC DNA]</scope>
    <source>
        <strain evidence="2 3">AU17135</strain>
    </source>
</reference>
<keyword evidence="1" id="KW-0812">Transmembrane</keyword>
<proteinExistence type="predicted"/>
<evidence type="ECO:0000313" key="3">
    <source>
        <dbReference type="Proteomes" id="UP000237686"/>
    </source>
</evidence>
<comment type="caution">
    <text evidence="2">The sequence shown here is derived from an EMBL/GenBank/DDBJ whole genome shotgun (WGS) entry which is preliminary data.</text>
</comment>
<dbReference type="Proteomes" id="UP000237686">
    <property type="component" value="Unassembled WGS sequence"/>
</dbReference>
<accession>A0A8E2UV15</accession>
<gene>
    <name evidence="2" type="ORF">C6P98_14070</name>
</gene>
<dbReference type="EMBL" id="PVFZ01000038">
    <property type="protein sequence ID" value="PRF23215.1"/>
    <property type="molecule type" value="Genomic_DNA"/>
</dbReference>
<keyword evidence="1" id="KW-1133">Transmembrane helix</keyword>
<organism evidence="2 3">
    <name type="scientific">Burkholderia multivorans</name>
    <dbReference type="NCBI Taxonomy" id="87883"/>
    <lineage>
        <taxon>Bacteria</taxon>
        <taxon>Pseudomonadati</taxon>
        <taxon>Pseudomonadota</taxon>
        <taxon>Betaproteobacteria</taxon>
        <taxon>Burkholderiales</taxon>
        <taxon>Burkholderiaceae</taxon>
        <taxon>Burkholderia</taxon>
        <taxon>Burkholderia cepacia complex</taxon>
    </lineage>
</organism>